<feature type="transmembrane region" description="Helical" evidence="5">
    <location>
        <begin position="160"/>
        <end position="183"/>
    </location>
</feature>
<feature type="transmembrane region" description="Helical" evidence="5">
    <location>
        <begin position="326"/>
        <end position="345"/>
    </location>
</feature>
<dbReference type="PROSITE" id="PS51012">
    <property type="entry name" value="ABC_TM2"/>
    <property type="match status" value="1"/>
</dbReference>
<dbReference type="InterPro" id="IPR000412">
    <property type="entry name" value="ABC_2_transport"/>
</dbReference>
<comment type="subcellular location">
    <subcellularLocation>
        <location evidence="5">Cell membrane</location>
        <topology evidence="5">Multi-pass membrane protein</topology>
    </subcellularLocation>
    <subcellularLocation>
        <location evidence="1">Membrane</location>
        <topology evidence="1">Multi-pass membrane protein</topology>
    </subcellularLocation>
</comment>
<evidence type="ECO:0000259" key="6">
    <source>
        <dbReference type="PROSITE" id="PS51012"/>
    </source>
</evidence>
<accession>A0A7C1CUC2</accession>
<name>A0A7C1CUC2_9BACT</name>
<feature type="transmembrane region" description="Helical" evidence="5">
    <location>
        <begin position="239"/>
        <end position="264"/>
    </location>
</feature>
<dbReference type="AlphaFoldDB" id="A0A7C1CUC2"/>
<keyword evidence="2 5" id="KW-0812">Transmembrane</keyword>
<organism evidence="7">
    <name type="scientific">Mesotoga infera</name>
    <dbReference type="NCBI Taxonomy" id="1236046"/>
    <lineage>
        <taxon>Bacteria</taxon>
        <taxon>Thermotogati</taxon>
        <taxon>Thermotogota</taxon>
        <taxon>Thermotogae</taxon>
        <taxon>Kosmotogales</taxon>
        <taxon>Kosmotogaceae</taxon>
        <taxon>Mesotoga</taxon>
    </lineage>
</organism>
<evidence type="ECO:0000313" key="7">
    <source>
        <dbReference type="EMBL" id="HDP78277.1"/>
    </source>
</evidence>
<dbReference type="InterPro" id="IPR013525">
    <property type="entry name" value="ABC2_TM"/>
</dbReference>
<keyword evidence="5" id="KW-1003">Cell membrane</keyword>
<dbReference type="InterPro" id="IPR052902">
    <property type="entry name" value="ABC-2_transporter"/>
</dbReference>
<evidence type="ECO:0000256" key="4">
    <source>
        <dbReference type="ARBA" id="ARBA00023136"/>
    </source>
</evidence>
<proteinExistence type="inferred from homology"/>
<evidence type="ECO:0000256" key="3">
    <source>
        <dbReference type="ARBA" id="ARBA00022989"/>
    </source>
</evidence>
<keyword evidence="4 5" id="KW-0472">Membrane</keyword>
<reference evidence="7" key="1">
    <citation type="journal article" date="2020" name="mSystems">
        <title>Genome- and Community-Level Interaction Insights into Carbon Utilization and Element Cycling Functions of Hydrothermarchaeota in Hydrothermal Sediment.</title>
        <authorList>
            <person name="Zhou Z."/>
            <person name="Liu Y."/>
            <person name="Xu W."/>
            <person name="Pan J."/>
            <person name="Luo Z.H."/>
            <person name="Li M."/>
        </authorList>
    </citation>
    <scope>NUCLEOTIDE SEQUENCE [LARGE SCALE GENOMIC DNA]</scope>
    <source>
        <strain evidence="7">SpSt-1179</strain>
    </source>
</reference>
<dbReference type="Proteomes" id="UP000886198">
    <property type="component" value="Unassembled WGS sequence"/>
</dbReference>
<evidence type="ECO:0000256" key="5">
    <source>
        <dbReference type="RuleBase" id="RU361157"/>
    </source>
</evidence>
<feature type="transmembrane region" description="Helical" evidence="5">
    <location>
        <begin position="204"/>
        <end position="227"/>
    </location>
</feature>
<comment type="caution">
    <text evidence="7">The sequence shown here is derived from an EMBL/GenBank/DDBJ whole genome shotgun (WGS) entry which is preliminary data.</text>
</comment>
<dbReference type="Pfam" id="PF12698">
    <property type="entry name" value="ABC2_membrane_3"/>
    <property type="match status" value="1"/>
</dbReference>
<dbReference type="EMBL" id="DSBT01000260">
    <property type="protein sequence ID" value="HDP78277.1"/>
    <property type="molecule type" value="Genomic_DNA"/>
</dbReference>
<evidence type="ECO:0000256" key="2">
    <source>
        <dbReference type="ARBA" id="ARBA00022692"/>
    </source>
</evidence>
<dbReference type="GO" id="GO:0043190">
    <property type="term" value="C:ATP-binding cassette (ABC) transporter complex"/>
    <property type="evidence" value="ECO:0007669"/>
    <property type="project" value="InterPro"/>
</dbReference>
<dbReference type="PANTHER" id="PTHR43027">
    <property type="entry name" value="DOXORUBICIN RESISTANCE ABC TRANSPORTER PERMEASE PROTEIN DRRC-RELATED"/>
    <property type="match status" value="1"/>
</dbReference>
<gene>
    <name evidence="7" type="ORF">ENN47_08875</name>
</gene>
<feature type="domain" description="ABC transmembrane type-2" evidence="6">
    <location>
        <begin position="127"/>
        <end position="354"/>
    </location>
</feature>
<sequence length="354" mass="39317">MSRNKLEAVFIAFAKEAFRNKLEVFFTLFFPMIFLLLFGFFFGGSSDYQKPSLGLYQTGAYDISPIIEETGAWSLSFFDDDNSLEEAIKAGDVLLGVTFDGEKISYLYREGDVGQLSTIEMARASISAAVEKEINNVKSVIVVENIPETAGRVRATDADYTMSGVVAISLLSAGMFSVISVFGRYRKRGVLDRFKITPLKPMTFILGSTLTRFLVSLVSIILILIVSRLLFKTGFQINWPLFLISIVSSTLGMMALGLFLTLLFRNPETADTAASILMVIMIFLAGIYFPLAFLPDYLRAISSFLPVKYVAEIIRHSLGIEMVSTVYFLVTNLVLSISGILLLYFTGRRYLSAS</sequence>
<evidence type="ECO:0000256" key="1">
    <source>
        <dbReference type="ARBA" id="ARBA00004141"/>
    </source>
</evidence>
<dbReference type="InterPro" id="IPR047817">
    <property type="entry name" value="ABC2_TM_bact-type"/>
</dbReference>
<comment type="similarity">
    <text evidence="5">Belongs to the ABC-2 integral membrane protein family.</text>
</comment>
<protein>
    <recommendedName>
        <fullName evidence="5">Transport permease protein</fullName>
    </recommendedName>
</protein>
<keyword evidence="3 5" id="KW-1133">Transmembrane helix</keyword>
<dbReference type="PRINTS" id="PR00164">
    <property type="entry name" value="ABC2TRNSPORT"/>
</dbReference>
<feature type="transmembrane region" description="Helical" evidence="5">
    <location>
        <begin position="24"/>
        <end position="43"/>
    </location>
</feature>
<dbReference type="PANTHER" id="PTHR43027:SF1">
    <property type="entry name" value="DOXORUBICIN RESISTANCE ABC TRANSPORTER PERMEASE PROTEIN DRRC-RELATED"/>
    <property type="match status" value="1"/>
</dbReference>
<feature type="transmembrane region" description="Helical" evidence="5">
    <location>
        <begin position="276"/>
        <end position="294"/>
    </location>
</feature>
<dbReference type="GO" id="GO:0140359">
    <property type="term" value="F:ABC-type transporter activity"/>
    <property type="evidence" value="ECO:0007669"/>
    <property type="project" value="InterPro"/>
</dbReference>
<keyword evidence="5" id="KW-0813">Transport</keyword>